<dbReference type="EMBL" id="JACGCZ010000038">
    <property type="protein sequence ID" value="MBA6144666.1"/>
    <property type="molecule type" value="Genomic_DNA"/>
</dbReference>
<name>A0A7W2LPN0_9PSED</name>
<organism evidence="1 2">
    <name type="scientific">Pseudomonas juntendi</name>
    <dbReference type="NCBI Taxonomy" id="2666183"/>
    <lineage>
        <taxon>Bacteria</taxon>
        <taxon>Pseudomonadati</taxon>
        <taxon>Pseudomonadota</taxon>
        <taxon>Gammaproteobacteria</taxon>
        <taxon>Pseudomonadales</taxon>
        <taxon>Pseudomonadaceae</taxon>
        <taxon>Pseudomonas</taxon>
    </lineage>
</organism>
<reference evidence="1 2" key="1">
    <citation type="submission" date="2020-07" db="EMBL/GenBank/DDBJ databases">
        <title>Diversity of carbapenemase encoding genes among Pseudomonas putida group clinical isolates in a tertiary Brazilian hospital.</title>
        <authorList>
            <person name="Alberto-Lei F."/>
            <person name="Nodari C.S."/>
            <person name="Streling A.P."/>
            <person name="Paulino J.T."/>
            <person name="Bessa-Neto F.O."/>
            <person name="Cayo R."/>
            <person name="Gales A.C."/>
        </authorList>
    </citation>
    <scope>NUCLEOTIDE SEQUENCE [LARGE SCALE GENOMIC DNA]</scope>
    <source>
        <strain evidence="1 2">12273</strain>
    </source>
</reference>
<evidence type="ECO:0000313" key="1">
    <source>
        <dbReference type="EMBL" id="MBA6144666.1"/>
    </source>
</evidence>
<proteinExistence type="predicted"/>
<dbReference type="AlphaFoldDB" id="A0A7W2LPN0"/>
<protein>
    <submittedName>
        <fullName evidence="1">Uncharacterized protein</fullName>
    </submittedName>
</protein>
<gene>
    <name evidence="1" type="ORF">H4B97_19695</name>
</gene>
<evidence type="ECO:0000313" key="2">
    <source>
        <dbReference type="Proteomes" id="UP000590738"/>
    </source>
</evidence>
<comment type="caution">
    <text evidence="1">The sequence shown here is derived from an EMBL/GenBank/DDBJ whole genome shotgun (WGS) entry which is preliminary data.</text>
</comment>
<accession>A0A7W2LPN0</accession>
<sequence length="195" mass="21229">MKQVDLLLLLWDALQQRQTTFGQVFDLSAACGLDGRRVLADHFDSQLGHGRPGFLHGPVVGNSQTAARCEQAGPISAPGERFANGLARPARVVLLKKEQPVNAIYTDKELSHTGTREAALNINRGAIAEFLVMATMVKLMVCPFPKPSTSILHNSPIPRSVLSINFMPFKVYKPNTRLSIILQPRAASIVSGGFQ</sequence>
<dbReference type="Proteomes" id="UP000590738">
    <property type="component" value="Unassembled WGS sequence"/>
</dbReference>